<evidence type="ECO:0000256" key="4">
    <source>
        <dbReference type="ARBA" id="ARBA00022989"/>
    </source>
</evidence>
<organism evidence="9 10">
    <name type="scientific">Smittium culicis</name>
    <dbReference type="NCBI Taxonomy" id="133412"/>
    <lineage>
        <taxon>Eukaryota</taxon>
        <taxon>Fungi</taxon>
        <taxon>Fungi incertae sedis</taxon>
        <taxon>Zoopagomycota</taxon>
        <taxon>Kickxellomycotina</taxon>
        <taxon>Harpellomycetes</taxon>
        <taxon>Harpellales</taxon>
        <taxon>Legeriomycetaceae</taxon>
        <taxon>Smittium</taxon>
    </lineage>
</organism>
<feature type="transmembrane region" description="Helical" evidence="7">
    <location>
        <begin position="67"/>
        <end position="85"/>
    </location>
</feature>
<feature type="transmembrane region" description="Helical" evidence="7">
    <location>
        <begin position="90"/>
        <end position="108"/>
    </location>
</feature>
<dbReference type="GO" id="GO:0005886">
    <property type="term" value="C:plasma membrane"/>
    <property type="evidence" value="ECO:0007669"/>
    <property type="project" value="TreeGrafter"/>
</dbReference>
<dbReference type="PANTHER" id="PTHR31247">
    <property type="entry name" value="TRANSMEMBRANE PROTEIN 198 FAMILY MEMBER"/>
    <property type="match status" value="1"/>
</dbReference>
<proteinExistence type="inferred from homology"/>
<dbReference type="InterPro" id="IPR040236">
    <property type="entry name" value="TMEM198"/>
</dbReference>
<keyword evidence="4 7" id="KW-1133">Transmembrane helix</keyword>
<feature type="transmembrane region" description="Helical" evidence="7">
    <location>
        <begin position="34"/>
        <end position="55"/>
    </location>
</feature>
<keyword evidence="10" id="KW-1185">Reference proteome</keyword>
<dbReference type="OrthoDB" id="102260at2759"/>
<dbReference type="InterPro" id="IPR025256">
    <property type="entry name" value="TM7S3/TM198-like_dom"/>
</dbReference>
<comment type="similarity">
    <text evidence="2">Belongs to the TMEM198 family.</text>
</comment>
<evidence type="ECO:0000313" key="9">
    <source>
        <dbReference type="EMBL" id="OMJ21292.1"/>
    </source>
</evidence>
<feature type="transmembrane region" description="Helical" evidence="7">
    <location>
        <begin position="6"/>
        <end position="27"/>
    </location>
</feature>
<sequence length="217" mass="23498">MNKGGLSANGIFGGIVLIVVGTLFTFMGRRFVRALIFTAGFMLAATAVLLVAYKIHTPQPGENVRAILYLLLAILIGTFGGMYAVWAYKFGIFIVGVIGGLVLSKYLMSIVKINLFNDPWARITLIVIVCLLCGFLATHQERIGIIVITSFYGAYALFVGIDVFAKLGFKETMLYLFQSKIVTAGNPSGVYGMMGGAIITACIGIFVQLKTSDNKRK</sequence>
<evidence type="ECO:0000256" key="6">
    <source>
        <dbReference type="ARBA" id="ARBA00049737"/>
    </source>
</evidence>
<evidence type="ECO:0000259" key="8">
    <source>
        <dbReference type="Pfam" id="PF13886"/>
    </source>
</evidence>
<feature type="transmembrane region" description="Helical" evidence="7">
    <location>
        <begin position="145"/>
        <end position="169"/>
    </location>
</feature>
<name>A0A1R1Y2U8_9FUNG</name>
<feature type="domain" description="TM7S3/TM198-like" evidence="8">
    <location>
        <begin position="14"/>
        <end position="209"/>
    </location>
</feature>
<feature type="transmembrane region" description="Helical" evidence="7">
    <location>
        <begin position="120"/>
        <end position="138"/>
    </location>
</feature>
<accession>A0A1R1Y2U8</accession>
<comment type="caution">
    <text evidence="9">The sequence shown here is derived from an EMBL/GenBank/DDBJ whole genome shotgun (WGS) entry which is preliminary data.</text>
</comment>
<evidence type="ECO:0000256" key="7">
    <source>
        <dbReference type="SAM" id="Phobius"/>
    </source>
</evidence>
<evidence type="ECO:0000256" key="2">
    <source>
        <dbReference type="ARBA" id="ARBA00006244"/>
    </source>
</evidence>
<reference evidence="10" key="1">
    <citation type="submission" date="2017-01" db="EMBL/GenBank/DDBJ databases">
        <authorList>
            <person name="Wang Y."/>
            <person name="White M."/>
            <person name="Kvist S."/>
            <person name="Moncalvo J.-M."/>
        </authorList>
    </citation>
    <scope>NUCLEOTIDE SEQUENCE [LARGE SCALE GENOMIC DNA]</scope>
    <source>
        <strain evidence="10">ID-206-W2</strain>
    </source>
</reference>
<dbReference type="Proteomes" id="UP000187429">
    <property type="component" value="Unassembled WGS sequence"/>
</dbReference>
<feature type="transmembrane region" description="Helical" evidence="7">
    <location>
        <begin position="189"/>
        <end position="209"/>
    </location>
</feature>
<comment type="subcellular location">
    <subcellularLocation>
        <location evidence="1">Membrane</location>
        <topology evidence="1">Multi-pass membrane protein</topology>
    </subcellularLocation>
</comment>
<dbReference type="AlphaFoldDB" id="A0A1R1Y2U8"/>
<keyword evidence="3 7" id="KW-0812">Transmembrane</keyword>
<evidence type="ECO:0000256" key="1">
    <source>
        <dbReference type="ARBA" id="ARBA00004141"/>
    </source>
</evidence>
<dbReference type="EMBL" id="LSSM01002547">
    <property type="protein sequence ID" value="OMJ21292.1"/>
    <property type="molecule type" value="Genomic_DNA"/>
</dbReference>
<dbReference type="PANTHER" id="PTHR31247:SF5">
    <property type="entry name" value="DUF4203 DOMAIN-CONTAINING PROTEIN"/>
    <property type="match status" value="1"/>
</dbReference>
<keyword evidence="5 7" id="KW-0472">Membrane</keyword>
<evidence type="ECO:0000256" key="5">
    <source>
        <dbReference type="ARBA" id="ARBA00023136"/>
    </source>
</evidence>
<protein>
    <recommendedName>
        <fullName evidence="6">Transmembrane protein 198</fullName>
    </recommendedName>
</protein>
<gene>
    <name evidence="9" type="ORF">AYI69_g5881</name>
</gene>
<evidence type="ECO:0000313" key="10">
    <source>
        <dbReference type="Proteomes" id="UP000187429"/>
    </source>
</evidence>
<evidence type="ECO:0000256" key="3">
    <source>
        <dbReference type="ARBA" id="ARBA00022692"/>
    </source>
</evidence>
<dbReference type="Pfam" id="PF13886">
    <property type="entry name" value="TM7S3_TM198"/>
    <property type="match status" value="1"/>
</dbReference>